<dbReference type="Proteomes" id="UP000184073">
    <property type="component" value="Unassembled WGS sequence"/>
</dbReference>
<sequence>MRCSGVLFLSMECIAIPSLEPFDTCIKFNSCRTGTESQAESGLPVVAGYGLGQLSGLSAPDGDDRYRVSLGQVAGGAANIEQTRRLERGLGVAPMPRQRGVCLFRMKRQAEFTRPTLEYEQSPQPWAAFVKIWMVNCSQGTLSGWLSEDCRRGL</sequence>
<gene>
    <name evidence="1" type="ORF">ASPVEDRAFT_441227</name>
</gene>
<reference evidence="2" key="1">
    <citation type="journal article" date="2017" name="Genome Biol.">
        <title>Comparative genomics reveals high biological diversity and specific adaptations in the industrially and medically important fungal genus Aspergillus.</title>
        <authorList>
            <person name="de Vries R.P."/>
            <person name="Riley R."/>
            <person name="Wiebenga A."/>
            <person name="Aguilar-Osorio G."/>
            <person name="Amillis S."/>
            <person name="Uchima C.A."/>
            <person name="Anderluh G."/>
            <person name="Asadollahi M."/>
            <person name="Askin M."/>
            <person name="Barry K."/>
            <person name="Battaglia E."/>
            <person name="Bayram O."/>
            <person name="Benocci T."/>
            <person name="Braus-Stromeyer S.A."/>
            <person name="Caldana C."/>
            <person name="Canovas D."/>
            <person name="Cerqueira G.C."/>
            <person name="Chen F."/>
            <person name="Chen W."/>
            <person name="Choi C."/>
            <person name="Clum A."/>
            <person name="Dos Santos R.A."/>
            <person name="Damasio A.R."/>
            <person name="Diallinas G."/>
            <person name="Emri T."/>
            <person name="Fekete E."/>
            <person name="Flipphi M."/>
            <person name="Freyberg S."/>
            <person name="Gallo A."/>
            <person name="Gournas C."/>
            <person name="Habgood R."/>
            <person name="Hainaut M."/>
            <person name="Harispe M.L."/>
            <person name="Henrissat B."/>
            <person name="Hilden K.S."/>
            <person name="Hope R."/>
            <person name="Hossain A."/>
            <person name="Karabika E."/>
            <person name="Karaffa L."/>
            <person name="Karanyi Z."/>
            <person name="Krasevec N."/>
            <person name="Kuo A."/>
            <person name="Kusch H."/>
            <person name="LaButti K."/>
            <person name="Lagendijk E.L."/>
            <person name="Lapidus A."/>
            <person name="Levasseur A."/>
            <person name="Lindquist E."/>
            <person name="Lipzen A."/>
            <person name="Logrieco A.F."/>
            <person name="MacCabe A."/>
            <person name="Maekelae M.R."/>
            <person name="Malavazi I."/>
            <person name="Melin P."/>
            <person name="Meyer V."/>
            <person name="Mielnichuk N."/>
            <person name="Miskei M."/>
            <person name="Molnar A.P."/>
            <person name="Mule G."/>
            <person name="Ngan C.Y."/>
            <person name="Orejas M."/>
            <person name="Orosz E."/>
            <person name="Ouedraogo J.P."/>
            <person name="Overkamp K.M."/>
            <person name="Park H.-S."/>
            <person name="Perrone G."/>
            <person name="Piumi F."/>
            <person name="Punt P.J."/>
            <person name="Ram A.F."/>
            <person name="Ramon A."/>
            <person name="Rauscher S."/>
            <person name="Record E."/>
            <person name="Riano-Pachon D.M."/>
            <person name="Robert V."/>
            <person name="Roehrig J."/>
            <person name="Ruller R."/>
            <person name="Salamov A."/>
            <person name="Salih N.S."/>
            <person name="Samson R.A."/>
            <person name="Sandor E."/>
            <person name="Sanguinetti M."/>
            <person name="Schuetze T."/>
            <person name="Sepcic K."/>
            <person name="Shelest E."/>
            <person name="Sherlock G."/>
            <person name="Sophianopoulou V."/>
            <person name="Squina F.M."/>
            <person name="Sun H."/>
            <person name="Susca A."/>
            <person name="Todd R.B."/>
            <person name="Tsang A."/>
            <person name="Unkles S.E."/>
            <person name="van de Wiele N."/>
            <person name="van Rossen-Uffink D."/>
            <person name="Oliveira J.V."/>
            <person name="Vesth T.C."/>
            <person name="Visser J."/>
            <person name="Yu J.-H."/>
            <person name="Zhou M."/>
            <person name="Andersen M.R."/>
            <person name="Archer D.B."/>
            <person name="Baker S.E."/>
            <person name="Benoit I."/>
            <person name="Brakhage A.A."/>
            <person name="Braus G.H."/>
            <person name="Fischer R."/>
            <person name="Frisvad J.C."/>
            <person name="Goldman G.H."/>
            <person name="Houbraken J."/>
            <person name="Oakley B."/>
            <person name="Pocsi I."/>
            <person name="Scazzocchio C."/>
            <person name="Seiboth B."/>
            <person name="vanKuyk P.A."/>
            <person name="Wortman J."/>
            <person name="Dyer P.S."/>
            <person name="Grigoriev I.V."/>
        </authorList>
    </citation>
    <scope>NUCLEOTIDE SEQUENCE [LARGE SCALE GENOMIC DNA]</scope>
    <source>
        <strain evidence="2">CBS 583.65</strain>
    </source>
</reference>
<keyword evidence="2" id="KW-1185">Reference proteome</keyword>
<dbReference type="GeneID" id="63728494"/>
<evidence type="ECO:0000313" key="2">
    <source>
        <dbReference type="Proteomes" id="UP000184073"/>
    </source>
</evidence>
<name>A0A1L9P969_ASPVE</name>
<dbReference type="RefSeq" id="XP_040663799.1">
    <property type="nucleotide sequence ID" value="XM_040812983.1"/>
</dbReference>
<dbReference type="AlphaFoldDB" id="A0A1L9P969"/>
<dbReference type="EMBL" id="KV878126">
    <property type="protein sequence ID" value="OJI98036.1"/>
    <property type="molecule type" value="Genomic_DNA"/>
</dbReference>
<dbReference type="VEuPathDB" id="FungiDB:ASPVEDRAFT_441227"/>
<evidence type="ECO:0000313" key="1">
    <source>
        <dbReference type="EMBL" id="OJI98036.1"/>
    </source>
</evidence>
<accession>A0A1L9P969</accession>
<organism evidence="1 2">
    <name type="scientific">Aspergillus versicolor CBS 583.65</name>
    <dbReference type="NCBI Taxonomy" id="1036611"/>
    <lineage>
        <taxon>Eukaryota</taxon>
        <taxon>Fungi</taxon>
        <taxon>Dikarya</taxon>
        <taxon>Ascomycota</taxon>
        <taxon>Pezizomycotina</taxon>
        <taxon>Eurotiomycetes</taxon>
        <taxon>Eurotiomycetidae</taxon>
        <taxon>Eurotiales</taxon>
        <taxon>Aspergillaceae</taxon>
        <taxon>Aspergillus</taxon>
        <taxon>Aspergillus subgen. Nidulantes</taxon>
    </lineage>
</organism>
<protein>
    <submittedName>
        <fullName evidence="1">Uncharacterized protein</fullName>
    </submittedName>
</protein>
<proteinExistence type="predicted"/>